<dbReference type="Proteomes" id="UP000776651">
    <property type="component" value="Unassembled WGS sequence"/>
</dbReference>
<dbReference type="InterPro" id="IPR036388">
    <property type="entry name" value="WH-like_DNA-bd_sf"/>
</dbReference>
<reference evidence="7 8" key="1">
    <citation type="submission" date="2021-08" db="EMBL/GenBank/DDBJ databases">
        <title>Comparative Genomics Analysis of the Genus Qipengyuania Reveals Extensive Genetic Diversity and Metabolic Versatility, Including the Description of Fifteen Novel Species.</title>
        <authorList>
            <person name="Liu Y."/>
        </authorList>
    </citation>
    <scope>NUCLEOTIDE SEQUENCE [LARGE SCALE GENOMIC DNA]</scope>
    <source>
        <strain evidence="7 8">GH25</strain>
    </source>
</reference>
<dbReference type="SUPFAM" id="SSF52172">
    <property type="entry name" value="CheY-like"/>
    <property type="match status" value="1"/>
</dbReference>
<proteinExistence type="predicted"/>
<dbReference type="CDD" id="cd06170">
    <property type="entry name" value="LuxR_C_like"/>
    <property type="match status" value="1"/>
</dbReference>
<dbReference type="RefSeq" id="WP_221598894.1">
    <property type="nucleotide sequence ID" value="NZ_JAIGNQ010000004.1"/>
</dbReference>
<evidence type="ECO:0000256" key="3">
    <source>
        <dbReference type="ARBA" id="ARBA00023163"/>
    </source>
</evidence>
<dbReference type="InterPro" id="IPR000792">
    <property type="entry name" value="Tscrpt_reg_LuxR_C"/>
</dbReference>
<keyword evidence="4" id="KW-0597">Phosphoprotein</keyword>
<keyword evidence="3" id="KW-0804">Transcription</keyword>
<gene>
    <name evidence="7" type="ORF">K3177_15060</name>
</gene>
<dbReference type="EMBL" id="JAIGNQ010000004">
    <property type="protein sequence ID" value="MBX7489826.1"/>
    <property type="molecule type" value="Genomic_DNA"/>
</dbReference>
<dbReference type="PANTHER" id="PTHR44688:SF16">
    <property type="entry name" value="DNA-BINDING TRANSCRIPTIONAL ACTIVATOR DEVR_DOSR"/>
    <property type="match status" value="1"/>
</dbReference>
<dbReference type="Pfam" id="PF00196">
    <property type="entry name" value="GerE"/>
    <property type="match status" value="1"/>
</dbReference>
<feature type="domain" description="Response regulatory" evidence="6">
    <location>
        <begin position="10"/>
        <end position="124"/>
    </location>
</feature>
<comment type="caution">
    <text evidence="7">The sequence shown here is derived from an EMBL/GenBank/DDBJ whole genome shotgun (WGS) entry which is preliminary data.</text>
</comment>
<keyword evidence="8" id="KW-1185">Reference proteome</keyword>
<dbReference type="PROSITE" id="PS00622">
    <property type="entry name" value="HTH_LUXR_1"/>
    <property type="match status" value="1"/>
</dbReference>
<dbReference type="SMART" id="SM00448">
    <property type="entry name" value="REC"/>
    <property type="match status" value="1"/>
</dbReference>
<evidence type="ECO:0000313" key="8">
    <source>
        <dbReference type="Proteomes" id="UP000776651"/>
    </source>
</evidence>
<accession>A0ABS7JKB1</accession>
<dbReference type="Pfam" id="PF00072">
    <property type="entry name" value="Response_reg"/>
    <property type="match status" value="1"/>
</dbReference>
<evidence type="ECO:0000256" key="4">
    <source>
        <dbReference type="PROSITE-ProRule" id="PRU00169"/>
    </source>
</evidence>
<dbReference type="CDD" id="cd17537">
    <property type="entry name" value="REC_FixJ"/>
    <property type="match status" value="1"/>
</dbReference>
<dbReference type="PROSITE" id="PS50110">
    <property type="entry name" value="RESPONSE_REGULATORY"/>
    <property type="match status" value="1"/>
</dbReference>
<keyword evidence="2" id="KW-0238">DNA-binding</keyword>
<name>A0ABS7JKB1_9SPHN</name>
<evidence type="ECO:0000259" key="5">
    <source>
        <dbReference type="PROSITE" id="PS50043"/>
    </source>
</evidence>
<dbReference type="PANTHER" id="PTHR44688">
    <property type="entry name" value="DNA-BINDING TRANSCRIPTIONAL ACTIVATOR DEVR_DOSR"/>
    <property type="match status" value="1"/>
</dbReference>
<dbReference type="PROSITE" id="PS50043">
    <property type="entry name" value="HTH_LUXR_2"/>
    <property type="match status" value="1"/>
</dbReference>
<dbReference type="Gene3D" id="1.10.10.10">
    <property type="entry name" value="Winged helix-like DNA-binding domain superfamily/Winged helix DNA-binding domain"/>
    <property type="match status" value="1"/>
</dbReference>
<dbReference type="Gene3D" id="3.40.50.2300">
    <property type="match status" value="1"/>
</dbReference>
<dbReference type="InterPro" id="IPR001789">
    <property type="entry name" value="Sig_transdc_resp-reg_receiver"/>
</dbReference>
<feature type="domain" description="HTH luxR-type" evidence="5">
    <location>
        <begin position="140"/>
        <end position="205"/>
    </location>
</feature>
<sequence>MKIEENDEPLVFIVDDDETMRAAMAEMLETVSIPFLVFESGQEFLQADLPNRPGCVILDIRMPGLSGLDLQSELVSQRVPYPIIFITGHGDVPMTIQAMKAGAVDFLTKPVRSQALLDAVQSAIRLDVERWTAQRSERESSEIFGRLTRRERQVFSALARGLLNKQIAFELHINEATVKLHRGNLMKKTGVDSLADLIRLWDALPEALRTSVEM</sequence>
<keyword evidence="1" id="KW-0805">Transcription regulation</keyword>
<evidence type="ECO:0000256" key="2">
    <source>
        <dbReference type="ARBA" id="ARBA00023125"/>
    </source>
</evidence>
<organism evidence="7 8">
    <name type="scientific">Qipengyuania pacifica</name>
    <dbReference type="NCBI Taxonomy" id="2860199"/>
    <lineage>
        <taxon>Bacteria</taxon>
        <taxon>Pseudomonadati</taxon>
        <taxon>Pseudomonadota</taxon>
        <taxon>Alphaproteobacteria</taxon>
        <taxon>Sphingomonadales</taxon>
        <taxon>Erythrobacteraceae</taxon>
        <taxon>Qipengyuania</taxon>
    </lineage>
</organism>
<dbReference type="InterPro" id="IPR011006">
    <property type="entry name" value="CheY-like_superfamily"/>
</dbReference>
<feature type="modified residue" description="4-aspartylphosphate" evidence="4">
    <location>
        <position position="59"/>
    </location>
</feature>
<evidence type="ECO:0000259" key="6">
    <source>
        <dbReference type="PROSITE" id="PS50110"/>
    </source>
</evidence>
<protein>
    <submittedName>
        <fullName evidence="7">Response regulator transcription factor</fullName>
    </submittedName>
</protein>
<evidence type="ECO:0000256" key="1">
    <source>
        <dbReference type="ARBA" id="ARBA00023015"/>
    </source>
</evidence>
<dbReference type="SMART" id="SM00421">
    <property type="entry name" value="HTH_LUXR"/>
    <property type="match status" value="1"/>
</dbReference>
<dbReference type="PRINTS" id="PR00038">
    <property type="entry name" value="HTHLUXR"/>
</dbReference>
<evidence type="ECO:0000313" key="7">
    <source>
        <dbReference type="EMBL" id="MBX7489826.1"/>
    </source>
</evidence>